<evidence type="ECO:0000313" key="2">
    <source>
        <dbReference type="Proteomes" id="UP001234989"/>
    </source>
</evidence>
<proteinExistence type="predicted"/>
<dbReference type="EMBL" id="CP133615">
    <property type="protein sequence ID" value="WMV25559.1"/>
    <property type="molecule type" value="Genomic_DNA"/>
</dbReference>
<gene>
    <name evidence="1" type="ORF">MTR67_018944</name>
</gene>
<protein>
    <submittedName>
        <fullName evidence="1">Uncharacterized protein</fullName>
    </submittedName>
</protein>
<reference evidence="1" key="1">
    <citation type="submission" date="2023-08" db="EMBL/GenBank/DDBJ databases">
        <title>A de novo genome assembly of Solanum verrucosum Schlechtendal, a Mexican diploid species geographically isolated from the other diploid A-genome species in potato relatives.</title>
        <authorList>
            <person name="Hosaka K."/>
        </authorList>
    </citation>
    <scope>NUCLEOTIDE SEQUENCE</scope>
    <source>
        <tissue evidence="1">Young leaves</tissue>
    </source>
</reference>
<accession>A0AAF0QKL0</accession>
<evidence type="ECO:0000313" key="1">
    <source>
        <dbReference type="EMBL" id="WMV25559.1"/>
    </source>
</evidence>
<keyword evidence="2" id="KW-1185">Reference proteome</keyword>
<dbReference type="AlphaFoldDB" id="A0AAF0QKL0"/>
<dbReference type="Proteomes" id="UP001234989">
    <property type="component" value="Chromosome 4"/>
</dbReference>
<organism evidence="1 2">
    <name type="scientific">Solanum verrucosum</name>
    <dbReference type="NCBI Taxonomy" id="315347"/>
    <lineage>
        <taxon>Eukaryota</taxon>
        <taxon>Viridiplantae</taxon>
        <taxon>Streptophyta</taxon>
        <taxon>Embryophyta</taxon>
        <taxon>Tracheophyta</taxon>
        <taxon>Spermatophyta</taxon>
        <taxon>Magnoliopsida</taxon>
        <taxon>eudicotyledons</taxon>
        <taxon>Gunneridae</taxon>
        <taxon>Pentapetalae</taxon>
        <taxon>asterids</taxon>
        <taxon>lamiids</taxon>
        <taxon>Solanales</taxon>
        <taxon>Solanaceae</taxon>
        <taxon>Solanoideae</taxon>
        <taxon>Solaneae</taxon>
        <taxon>Solanum</taxon>
    </lineage>
</organism>
<sequence>MANVQNLELQIKKSTLELQIVDANIRPDSSPLVTTGTQVNNLFQSWLEYVHSNWNDNFNNNNNIKHIIQHNDYSSVQSDAIAPNVNGFINFMEVSSNGHDNFHNNNTNNHIIQQTDHSSAQSDVKAANVDGFNSFMEENTMGNNEYHVENTLENDAWEWDDVFLNEALNGKEFRNLD</sequence>
<name>A0AAF0QKL0_SOLVR</name>